<evidence type="ECO:0000259" key="1">
    <source>
        <dbReference type="Pfam" id="PF04865"/>
    </source>
</evidence>
<dbReference type="GeneID" id="54164721"/>
<name>Q5E379_ALIF1</name>
<dbReference type="STRING" id="312309.VF_2022"/>
<dbReference type="EnsemblBacteria" id="AAW86517">
    <property type="protein sequence ID" value="AAW86517"/>
    <property type="gene ID" value="VF_2022"/>
</dbReference>
<dbReference type="Proteomes" id="UP000000537">
    <property type="component" value="Chromosome I"/>
</dbReference>
<reference evidence="2 3" key="2">
    <citation type="journal article" date="2008" name="BMC Genomics">
        <title>Comparative genomics-based investigation of resequencing targets in Vibrio fischeri: focus on point miscalls and artefactual expansions.</title>
        <authorList>
            <person name="Mandel M.J."/>
            <person name="Stabb E.V."/>
            <person name="Ruby E.G."/>
        </authorList>
    </citation>
    <scope>NUCLEOTIDE SEQUENCE [LARGE SCALE GENOMIC DNA]</scope>
    <source>
        <strain evidence="3">ATCC 700601 / ES114</strain>
    </source>
</reference>
<gene>
    <name evidence="2" type="ordered locus">VF_2022</name>
</gene>
<dbReference type="InterPro" id="IPR052399">
    <property type="entry name" value="Phage_Baseplate_Assmbl_Protein"/>
</dbReference>
<dbReference type="Pfam" id="PF04865">
    <property type="entry name" value="Baseplate_J"/>
    <property type="match status" value="1"/>
</dbReference>
<feature type="domain" description="Baseplate protein J-like barrel" evidence="1">
    <location>
        <begin position="86"/>
        <end position="150"/>
    </location>
</feature>
<dbReference type="HOGENOM" id="CLU_792133_0_0_6"/>
<evidence type="ECO:0000313" key="3">
    <source>
        <dbReference type="Proteomes" id="UP000000537"/>
    </source>
</evidence>
<dbReference type="PANTHER" id="PTHR37829">
    <property type="entry name" value="PHAGE-LIKE ELEMENT PBSX PROTEIN XKDT"/>
    <property type="match status" value="1"/>
</dbReference>
<dbReference type="KEGG" id="vfi:VF_2022"/>
<evidence type="ECO:0000313" key="2">
    <source>
        <dbReference type="EMBL" id="AAW86517.1"/>
    </source>
</evidence>
<organism evidence="2 3">
    <name type="scientific">Aliivibrio fischeri (strain ATCC 700601 / ES114)</name>
    <name type="common">Vibrio fischeri</name>
    <dbReference type="NCBI Taxonomy" id="312309"/>
    <lineage>
        <taxon>Bacteria</taxon>
        <taxon>Pseudomonadati</taxon>
        <taxon>Pseudomonadota</taxon>
        <taxon>Gammaproteobacteria</taxon>
        <taxon>Vibrionales</taxon>
        <taxon>Vibrionaceae</taxon>
        <taxon>Aliivibrio</taxon>
    </lineage>
</organism>
<protein>
    <submittedName>
        <fullName evidence="2">Phage protein</fullName>
    </submittedName>
</protein>
<dbReference type="OrthoDB" id="7565172at2"/>
<dbReference type="PATRIC" id="fig|312309.11.peg.2052"/>
<sequence>MSTQRSLKSLIDRATSTLIAKTGQHNPAIDAIACAIAGVSYGQYGYQDQLFRELHPETCSEAWLYLHAKRHKTERLLPTFSTGLIRFEQLGDPVVIPKGTIVKSITGNEYETLSTQYSNEDIDAMALMSGSTSNLPSGAILKLTKGIGGVNPDNVICLGFDAGSDIEELEHWRQRVCTAFNKGEEIGRREDYVSWAKSAHTDVDFAWALDNTPMVGHVQVYIGTKENDPTLSPEVISIVQEFIDKERLAGCHPSVVIPSHKPIPIEIQNVHDEVVRANIVIALENLFKSKMGARNTAANEYVPESITPTEIVLAIAPITSNYIVKQPTEEQFVTNTQVHTLGAITWTALN</sequence>
<dbReference type="AlphaFoldDB" id="Q5E379"/>
<accession>Q5E379</accession>
<dbReference type="InterPro" id="IPR006949">
    <property type="entry name" value="Barrel_Baseplate_J-like"/>
</dbReference>
<reference evidence="2 3" key="1">
    <citation type="journal article" date="2005" name="Proc. Natl. Acad. Sci. U.S.A.">
        <title>Complete genome sequence of Vibrio fischeri: a symbiotic bacterium with pathogenic congeners.</title>
        <authorList>
            <person name="Ruby E.G."/>
            <person name="Urbanowski M."/>
            <person name="Campbell J."/>
            <person name="Dunn A."/>
            <person name="Faini M."/>
            <person name="Gunsalus R."/>
            <person name="Lostroh P."/>
            <person name="Lupp C."/>
            <person name="McCann J."/>
            <person name="Millikan D."/>
            <person name="Schaefer A."/>
            <person name="Stabb E."/>
            <person name="Stevens A."/>
            <person name="Visick K."/>
            <person name="Whistler C."/>
            <person name="Greenberg E.P."/>
        </authorList>
    </citation>
    <scope>NUCLEOTIDE SEQUENCE [LARGE SCALE GENOMIC DNA]</scope>
    <source>
        <strain evidence="3">ATCC 700601 / ES114</strain>
    </source>
</reference>
<proteinExistence type="predicted"/>
<dbReference type="EMBL" id="CP000020">
    <property type="protein sequence ID" value="AAW86517.1"/>
    <property type="molecule type" value="Genomic_DNA"/>
</dbReference>
<keyword evidence="3" id="KW-1185">Reference proteome</keyword>
<dbReference type="RefSeq" id="WP_011262485.1">
    <property type="nucleotide sequence ID" value="NC_006840.2"/>
</dbReference>
<dbReference type="eggNOG" id="COG3299">
    <property type="taxonomic scope" value="Bacteria"/>
</dbReference>
<dbReference type="PANTHER" id="PTHR37829:SF3">
    <property type="entry name" value="PROTEIN JAYE-RELATED"/>
    <property type="match status" value="1"/>
</dbReference>